<accession>A0ABV0QMM5</accession>
<gene>
    <name evidence="3" type="ORF">XENOCAPTIV_022623</name>
</gene>
<keyword evidence="1" id="KW-0524">Neurogenesis</keyword>
<feature type="non-terminal residue" evidence="3">
    <location>
        <position position="1"/>
    </location>
</feature>
<evidence type="ECO:0000256" key="1">
    <source>
        <dbReference type="RuleBase" id="RU367131"/>
    </source>
</evidence>
<proteinExistence type="inferred from homology"/>
<keyword evidence="1" id="KW-0217">Developmental protein</keyword>
<dbReference type="PANTHER" id="PTHR12751">
    <property type="entry name" value="PHOSPHATASE AND ACTIN REGULATOR PHACTR"/>
    <property type="match status" value="1"/>
</dbReference>
<reference evidence="3 4" key="1">
    <citation type="submission" date="2021-06" db="EMBL/GenBank/DDBJ databases">
        <authorList>
            <person name="Palmer J.M."/>
        </authorList>
    </citation>
    <scope>NUCLEOTIDE SEQUENCE [LARGE SCALE GENOMIC DNA]</scope>
    <source>
        <strain evidence="3 4">XC_2019</strain>
        <tissue evidence="3">Muscle</tissue>
    </source>
</reference>
<feature type="compositionally biased region" description="Basic and acidic residues" evidence="2">
    <location>
        <begin position="108"/>
        <end position="123"/>
    </location>
</feature>
<comment type="subcellular location">
    <subcellularLocation>
        <location evidence="1">Cytoplasm</location>
    </subcellularLocation>
    <subcellularLocation>
        <location evidence="1">Cell projection</location>
        <location evidence="1">Lamellipodium</location>
    </subcellularLocation>
</comment>
<comment type="similarity">
    <text evidence="1">Belongs to the phosphatase and actin regulator family.</text>
</comment>
<feature type="compositionally biased region" description="Acidic residues" evidence="2">
    <location>
        <begin position="66"/>
        <end position="79"/>
    </location>
</feature>
<dbReference type="Proteomes" id="UP001434883">
    <property type="component" value="Unassembled WGS sequence"/>
</dbReference>
<feature type="compositionally biased region" description="Acidic residues" evidence="2">
    <location>
        <begin position="1"/>
        <end position="10"/>
    </location>
</feature>
<comment type="caution">
    <text evidence="3">The sequence shown here is derived from an EMBL/GenBank/DDBJ whole genome shotgun (WGS) entry which is preliminary data.</text>
</comment>
<dbReference type="EMBL" id="JAHRIN010017311">
    <property type="protein sequence ID" value="MEQ2197085.1"/>
    <property type="molecule type" value="Genomic_DNA"/>
</dbReference>
<keyword evidence="1" id="KW-0963">Cytoplasm</keyword>
<evidence type="ECO:0000313" key="4">
    <source>
        <dbReference type="Proteomes" id="UP001434883"/>
    </source>
</evidence>
<evidence type="ECO:0000256" key="2">
    <source>
        <dbReference type="SAM" id="MobiDB-lite"/>
    </source>
</evidence>
<dbReference type="PANTHER" id="PTHR12751:SF4">
    <property type="entry name" value="PHOSPHATASE AND ACTIN REGULATOR 4"/>
    <property type="match status" value="1"/>
</dbReference>
<feature type="region of interest" description="Disordered" evidence="2">
    <location>
        <begin position="108"/>
        <end position="138"/>
    </location>
</feature>
<protein>
    <recommendedName>
        <fullName evidence="1">Phosphatase and actin regulator 4</fullName>
    </recommendedName>
</protein>
<keyword evidence="4" id="KW-1185">Reference proteome</keyword>
<evidence type="ECO:0000313" key="3">
    <source>
        <dbReference type="EMBL" id="MEQ2197085.1"/>
    </source>
</evidence>
<keyword evidence="1" id="KW-0966">Cell projection</keyword>
<comment type="function">
    <text evidence="1">Regulator of protein phosphatase 1 (PP1) required for neural tube and optic fissure closure, and enteric neural crest cell (ENCCs) migration during development. Acts as an activator of PP1. During neural tube closure, localizes to the ventral neural tube and activates PP1, leading to down-regulate cell proliferation within cranial neural tissue and the neural retina. Also acts as a regulator of migration of enteric neural crest cells (ENCCs) by activating PP1, leading to repression of the integrin signaling through the rho/rock pathway.</text>
</comment>
<feature type="region of interest" description="Disordered" evidence="2">
    <location>
        <begin position="1"/>
        <end position="85"/>
    </location>
</feature>
<keyword evidence="1" id="KW-0009">Actin-binding</keyword>
<name>A0ABV0QMM5_9TELE</name>
<comment type="subunit">
    <text evidence="1">Binds PPP1CA and actin.</text>
</comment>
<organism evidence="3 4">
    <name type="scientific">Xenoophorus captivus</name>
    <dbReference type="NCBI Taxonomy" id="1517983"/>
    <lineage>
        <taxon>Eukaryota</taxon>
        <taxon>Metazoa</taxon>
        <taxon>Chordata</taxon>
        <taxon>Craniata</taxon>
        <taxon>Vertebrata</taxon>
        <taxon>Euteleostomi</taxon>
        <taxon>Actinopterygii</taxon>
        <taxon>Neopterygii</taxon>
        <taxon>Teleostei</taxon>
        <taxon>Neoteleostei</taxon>
        <taxon>Acanthomorphata</taxon>
        <taxon>Ovalentaria</taxon>
        <taxon>Atherinomorphae</taxon>
        <taxon>Cyprinodontiformes</taxon>
        <taxon>Goodeidae</taxon>
        <taxon>Xenoophorus</taxon>
    </lineage>
</organism>
<sequence length="257" mass="29279">PEDDDFDMEEELQKLKAQRMPRQPEMGPRSRRALIGDPRVTIIPERGGHGDSEEDSDSDGPILYRDDDEEEEDEEEEEGPPMSWIHMHPCKYGGLMYNRWAGEPCEEKGHIGSEAGETREAGSRTKGSSGKPRGDELEQQRAVGGFEEQDRYHAHTARKILRFHEYVESTHAEDYDRRGDKPWTKLTAADKVRHSLAPQPPPALREALLGFNSRLLDRASVQEASKKRTCCFGSSSVQPHVMLLKTKYLFEILAKMF</sequence>